<organism evidence="1 2">
    <name type="scientific">Blastococcus tunisiensis</name>
    <dbReference type="NCBI Taxonomy" id="1798228"/>
    <lineage>
        <taxon>Bacteria</taxon>
        <taxon>Bacillati</taxon>
        <taxon>Actinomycetota</taxon>
        <taxon>Actinomycetes</taxon>
        <taxon>Geodermatophilales</taxon>
        <taxon>Geodermatophilaceae</taxon>
        <taxon>Blastococcus</taxon>
    </lineage>
</organism>
<name>A0A1I2LGD2_9ACTN</name>
<evidence type="ECO:0000313" key="1">
    <source>
        <dbReference type="EMBL" id="SFF77608.1"/>
    </source>
</evidence>
<dbReference type="AlphaFoldDB" id="A0A1I2LGD2"/>
<dbReference type="InterPro" id="IPR012347">
    <property type="entry name" value="Ferritin-like"/>
</dbReference>
<dbReference type="SUPFAM" id="SSF47240">
    <property type="entry name" value="Ferritin-like"/>
    <property type="match status" value="1"/>
</dbReference>
<keyword evidence="2" id="KW-1185">Reference proteome</keyword>
<dbReference type="STRING" id="1798228.SAMN05216574_12662"/>
<gene>
    <name evidence="1" type="ORF">SAMN05216574_12662</name>
</gene>
<dbReference type="CDD" id="cd00657">
    <property type="entry name" value="Ferritin_like"/>
    <property type="match status" value="1"/>
</dbReference>
<evidence type="ECO:0008006" key="3">
    <source>
        <dbReference type="Google" id="ProtNLM"/>
    </source>
</evidence>
<protein>
    <recommendedName>
        <fullName evidence="3">Ferritin-like domain-containing protein</fullName>
    </recommendedName>
</protein>
<dbReference type="InterPro" id="IPR009078">
    <property type="entry name" value="Ferritin-like_SF"/>
</dbReference>
<sequence>MGAVSVDGAHPDGGRVTRLTASNPLAGVSTPGSWGMNKTVRSSPNPWSCSFVMTDTTSTLINQLRALVLLTQTEEQVARTRISQARTDAVRRELTQNADNAAARALEITEQLRALGGVPDVVTPTVGRLSAVIKATFEQAAPVEEALLTDLQLEHQLLDRATYLKVLADQAGKTDVRKLAEKLVDAHSATVEWLTVVLAEEAMGGPAALVPTPVQKVAGGVARAVNAPVRFWANTVNNAVDSVKSAGEETSDRFAAVTDRAHALSEAVRDTFAAGRGASLRRAEQIADREGDKDAAAAARSAREELGDVSADELPIKNYDTLSVGDAVKAVKSLKTAHDINVVIRYEETHKNRSNVASAAQTQLAALAKDAVGVDA</sequence>
<proteinExistence type="predicted"/>
<accession>A0A1I2LGD2</accession>
<dbReference type="Gene3D" id="1.20.1260.10">
    <property type="match status" value="1"/>
</dbReference>
<dbReference type="Proteomes" id="UP000198589">
    <property type="component" value="Unassembled WGS sequence"/>
</dbReference>
<dbReference type="EMBL" id="FOND01000026">
    <property type="protein sequence ID" value="SFF77608.1"/>
    <property type="molecule type" value="Genomic_DNA"/>
</dbReference>
<reference evidence="2" key="1">
    <citation type="submission" date="2016-10" db="EMBL/GenBank/DDBJ databases">
        <authorList>
            <person name="Varghese N."/>
            <person name="Submissions S."/>
        </authorList>
    </citation>
    <scope>NUCLEOTIDE SEQUENCE [LARGE SCALE GENOMIC DNA]</scope>
    <source>
        <strain evidence="2">DSM 46838</strain>
    </source>
</reference>
<evidence type="ECO:0000313" key="2">
    <source>
        <dbReference type="Proteomes" id="UP000198589"/>
    </source>
</evidence>